<keyword evidence="3" id="KW-0472">Membrane</keyword>
<dbReference type="InterPro" id="IPR004843">
    <property type="entry name" value="Calcineurin-like_PHP"/>
</dbReference>
<gene>
    <name evidence="5" type="ORF">A2610_03785</name>
</gene>
<evidence type="ECO:0000259" key="4">
    <source>
        <dbReference type="Pfam" id="PF00149"/>
    </source>
</evidence>
<dbReference type="SUPFAM" id="SSF56300">
    <property type="entry name" value="Metallo-dependent phosphatases"/>
    <property type="match status" value="1"/>
</dbReference>
<dbReference type="GO" id="GO:0009245">
    <property type="term" value="P:lipid A biosynthetic process"/>
    <property type="evidence" value="ECO:0007669"/>
    <property type="project" value="TreeGrafter"/>
</dbReference>
<keyword evidence="1" id="KW-0479">Metal-binding</keyword>
<dbReference type="GO" id="GO:0008758">
    <property type="term" value="F:UDP-2,3-diacylglucosamine hydrolase activity"/>
    <property type="evidence" value="ECO:0007669"/>
    <property type="project" value="TreeGrafter"/>
</dbReference>
<protein>
    <recommendedName>
        <fullName evidence="4">Calcineurin-like phosphoesterase domain-containing protein</fullName>
    </recommendedName>
</protein>
<dbReference type="InterPro" id="IPR029052">
    <property type="entry name" value="Metallo-depent_PP-like"/>
</dbReference>
<proteinExistence type="predicted"/>
<keyword evidence="2" id="KW-0378">Hydrolase</keyword>
<evidence type="ECO:0000256" key="1">
    <source>
        <dbReference type="ARBA" id="ARBA00022723"/>
    </source>
</evidence>
<dbReference type="PANTHER" id="PTHR31302">
    <property type="entry name" value="TRANSMEMBRANE PROTEIN WITH METALLOPHOSPHOESTERASE DOMAIN-RELATED"/>
    <property type="match status" value="1"/>
</dbReference>
<sequence>MEIVFLFAIVLSMAAIGGLLYFQNKELVLSRHTIGSEFLPKEFDGFTIVHLSDLHNKQFGKGQWRLIGMVRKARPDIIVMTGDMVDSTFYHSEPTVELMRGLREMAPIYYVTGNHEWSRPELGELLRQFAELGVSVLDNRVEIITRGDKEFAIAGIDDRARYVGEEDSRQTLHRELDRVRHSIDERAFKILLAHRPELLHEYMQHHFSIVFSGHAHGGQWDLPVIGPVFAPGQGLFPKLVSGVHKRHNTHIVISRGIGNSGIAFQRLFNKPEVVVVVLKNLAGK</sequence>
<keyword evidence="3" id="KW-1133">Transmembrane helix</keyword>
<accession>A0A1F8DZR4</accession>
<dbReference type="EMBL" id="MGIV01000018">
    <property type="protein sequence ID" value="OGM94006.1"/>
    <property type="molecule type" value="Genomic_DNA"/>
</dbReference>
<dbReference type="GO" id="GO:0046872">
    <property type="term" value="F:metal ion binding"/>
    <property type="evidence" value="ECO:0007669"/>
    <property type="project" value="UniProtKB-KW"/>
</dbReference>
<keyword evidence="3" id="KW-0812">Transmembrane</keyword>
<comment type="caution">
    <text evidence="5">The sequence shown here is derived from an EMBL/GenBank/DDBJ whole genome shotgun (WGS) entry which is preliminary data.</text>
</comment>
<dbReference type="AlphaFoldDB" id="A0A1F8DZR4"/>
<evidence type="ECO:0000256" key="3">
    <source>
        <dbReference type="SAM" id="Phobius"/>
    </source>
</evidence>
<dbReference type="Pfam" id="PF00149">
    <property type="entry name" value="Metallophos"/>
    <property type="match status" value="1"/>
</dbReference>
<evidence type="ECO:0000256" key="2">
    <source>
        <dbReference type="ARBA" id="ARBA00022801"/>
    </source>
</evidence>
<dbReference type="Proteomes" id="UP000179057">
    <property type="component" value="Unassembled WGS sequence"/>
</dbReference>
<dbReference type="InterPro" id="IPR051158">
    <property type="entry name" value="Metallophosphoesterase_sf"/>
</dbReference>
<evidence type="ECO:0000313" key="5">
    <source>
        <dbReference type="EMBL" id="OGM94006.1"/>
    </source>
</evidence>
<organism evidence="5 6">
    <name type="scientific">Candidatus Wolfebacteria bacterium RIFOXYD1_FULL_48_65</name>
    <dbReference type="NCBI Taxonomy" id="1802561"/>
    <lineage>
        <taxon>Bacteria</taxon>
        <taxon>Candidatus Wolfeibacteriota</taxon>
    </lineage>
</organism>
<name>A0A1F8DZR4_9BACT</name>
<evidence type="ECO:0000313" key="6">
    <source>
        <dbReference type="Proteomes" id="UP000179057"/>
    </source>
</evidence>
<feature type="transmembrane region" description="Helical" evidence="3">
    <location>
        <begin position="6"/>
        <end position="22"/>
    </location>
</feature>
<feature type="domain" description="Calcineurin-like phosphoesterase" evidence="4">
    <location>
        <begin position="47"/>
        <end position="216"/>
    </location>
</feature>
<dbReference type="GO" id="GO:0016020">
    <property type="term" value="C:membrane"/>
    <property type="evidence" value="ECO:0007669"/>
    <property type="project" value="GOC"/>
</dbReference>
<dbReference type="PANTHER" id="PTHR31302:SF31">
    <property type="entry name" value="PHOSPHODIESTERASE YAEI"/>
    <property type="match status" value="1"/>
</dbReference>
<dbReference type="Gene3D" id="3.60.21.10">
    <property type="match status" value="1"/>
</dbReference>
<reference evidence="5 6" key="1">
    <citation type="journal article" date="2016" name="Nat. Commun.">
        <title>Thousands of microbial genomes shed light on interconnected biogeochemical processes in an aquifer system.</title>
        <authorList>
            <person name="Anantharaman K."/>
            <person name="Brown C.T."/>
            <person name="Hug L.A."/>
            <person name="Sharon I."/>
            <person name="Castelle C.J."/>
            <person name="Probst A.J."/>
            <person name="Thomas B.C."/>
            <person name="Singh A."/>
            <person name="Wilkins M.J."/>
            <person name="Karaoz U."/>
            <person name="Brodie E.L."/>
            <person name="Williams K.H."/>
            <person name="Hubbard S.S."/>
            <person name="Banfield J.F."/>
        </authorList>
    </citation>
    <scope>NUCLEOTIDE SEQUENCE [LARGE SCALE GENOMIC DNA]</scope>
</reference>